<dbReference type="InterPro" id="IPR002942">
    <property type="entry name" value="S4_RNA-bd"/>
</dbReference>
<dbReference type="Gene3D" id="3.10.290.10">
    <property type="entry name" value="RNA-binding S4 domain"/>
    <property type="match status" value="1"/>
</dbReference>
<dbReference type="GO" id="GO:0030515">
    <property type="term" value="F:snoRNA binding"/>
    <property type="evidence" value="ECO:0007669"/>
    <property type="project" value="TreeGrafter"/>
</dbReference>
<dbReference type="SMART" id="SM01390">
    <property type="entry name" value="Ribosomal_S4"/>
    <property type="match status" value="1"/>
</dbReference>
<dbReference type="AlphaFoldDB" id="L2GRR2"/>
<dbReference type="VEuPathDB" id="MicrosporidiaDB:VCUG_02169"/>
<dbReference type="OrthoDB" id="10248812at2759"/>
<dbReference type="GeneID" id="19880036"/>
<evidence type="ECO:0000256" key="3">
    <source>
        <dbReference type="ARBA" id="ARBA00022517"/>
    </source>
</evidence>
<reference evidence="9" key="1">
    <citation type="submission" date="2011-03" db="EMBL/GenBank/DDBJ databases">
        <title>The genome sequence of Vavraia culicis strain floridensis.</title>
        <authorList>
            <consortium name="The Broad Institute Genome Sequencing Platform"/>
            <person name="Cuomo C."/>
            <person name="Becnel J."/>
            <person name="Sanscrainte N."/>
            <person name="Young S.K."/>
            <person name="Zeng Q."/>
            <person name="Gargeya S."/>
            <person name="Fitzgerald M."/>
            <person name="Haas B."/>
            <person name="Abouelleil A."/>
            <person name="Alvarado L."/>
            <person name="Arachchi H.M."/>
            <person name="Berlin A."/>
            <person name="Chapman S.B."/>
            <person name="Gearin G."/>
            <person name="Goldberg J."/>
            <person name="Griggs A."/>
            <person name="Gujja S."/>
            <person name="Hansen M."/>
            <person name="Heiman D."/>
            <person name="Howarth C."/>
            <person name="Larimer J."/>
            <person name="Lui A."/>
            <person name="MacDonald P.J.P."/>
            <person name="McCowen C."/>
            <person name="Montmayeur A."/>
            <person name="Murphy C."/>
            <person name="Neiman D."/>
            <person name="Pearson M."/>
            <person name="Priest M."/>
            <person name="Roberts A."/>
            <person name="Saif S."/>
            <person name="Shea T."/>
            <person name="Sisk P."/>
            <person name="Stolte C."/>
            <person name="Sykes S."/>
            <person name="Wortman J."/>
            <person name="Nusbaum C."/>
            <person name="Birren B."/>
        </authorList>
    </citation>
    <scope>NUCLEOTIDE SEQUENCE [LARGE SCALE GENOMIC DNA]</scope>
    <source>
        <strain evidence="9">floridensis</strain>
    </source>
</reference>
<proteinExistence type="inferred from homology"/>
<protein>
    <recommendedName>
        <fullName evidence="7">Small ribosomal subunit protein uS4 N-terminal domain-containing protein</fullName>
    </recommendedName>
</protein>
<dbReference type="Pfam" id="PF01479">
    <property type="entry name" value="S4"/>
    <property type="match status" value="1"/>
</dbReference>
<dbReference type="GO" id="GO:0032040">
    <property type="term" value="C:small-subunit processome"/>
    <property type="evidence" value="ECO:0007669"/>
    <property type="project" value="TreeGrafter"/>
</dbReference>
<dbReference type="FunCoup" id="L2GRR2">
    <property type="interactions" value="68"/>
</dbReference>
<dbReference type="PANTHER" id="PTHR11831">
    <property type="entry name" value="30S 40S RIBOSOMAL PROTEIN"/>
    <property type="match status" value="1"/>
</dbReference>
<dbReference type="InterPro" id="IPR001912">
    <property type="entry name" value="Ribosomal_uS4_N"/>
</dbReference>
<feature type="domain" description="Small ribosomal subunit protein uS4 N-terminal" evidence="7">
    <location>
        <begin position="54"/>
        <end position="154"/>
    </location>
</feature>
<dbReference type="Proteomes" id="UP000011081">
    <property type="component" value="Unassembled WGS sequence"/>
</dbReference>
<dbReference type="SUPFAM" id="SSF55174">
    <property type="entry name" value="Alpha-L RNA-binding motif"/>
    <property type="match status" value="1"/>
</dbReference>
<dbReference type="STRING" id="948595.L2GRR2"/>
<dbReference type="CDD" id="cd00165">
    <property type="entry name" value="S4"/>
    <property type="match status" value="1"/>
</dbReference>
<dbReference type="OMA" id="FRIKHEQ"/>
<dbReference type="Pfam" id="PF00163">
    <property type="entry name" value="Ribosomal_S4"/>
    <property type="match status" value="1"/>
</dbReference>
<evidence type="ECO:0000256" key="2">
    <source>
        <dbReference type="ARBA" id="ARBA00007465"/>
    </source>
</evidence>
<evidence type="ECO:0000313" key="8">
    <source>
        <dbReference type="EMBL" id="ELA46324.1"/>
    </source>
</evidence>
<dbReference type="PANTHER" id="PTHR11831:SF1">
    <property type="entry name" value="U3 SMALL NUCLEOLAR RIBONUCLEOPROTEIN PROTEIN IMP3"/>
    <property type="match status" value="1"/>
</dbReference>
<accession>L2GRR2</accession>
<keyword evidence="4" id="KW-0694">RNA-binding</keyword>
<keyword evidence="5" id="KW-0539">Nucleus</keyword>
<dbReference type="GO" id="GO:0042274">
    <property type="term" value="P:ribosomal small subunit biogenesis"/>
    <property type="evidence" value="ECO:0007669"/>
    <property type="project" value="TreeGrafter"/>
</dbReference>
<dbReference type="InterPro" id="IPR022801">
    <property type="entry name" value="Ribosomal_uS4"/>
</dbReference>
<keyword evidence="9" id="KW-1185">Reference proteome</keyword>
<evidence type="ECO:0000256" key="4">
    <source>
        <dbReference type="ARBA" id="ARBA00022884"/>
    </source>
</evidence>
<dbReference type="EMBL" id="GL877450">
    <property type="protein sequence ID" value="ELA46324.1"/>
    <property type="molecule type" value="Genomic_DNA"/>
</dbReference>
<dbReference type="InParanoid" id="L2GRR2"/>
<dbReference type="GO" id="GO:0006364">
    <property type="term" value="P:rRNA processing"/>
    <property type="evidence" value="ECO:0007669"/>
    <property type="project" value="TreeGrafter"/>
</dbReference>
<dbReference type="RefSeq" id="XP_008075182.1">
    <property type="nucleotide sequence ID" value="XM_008076991.1"/>
</dbReference>
<evidence type="ECO:0000313" key="9">
    <source>
        <dbReference type="Proteomes" id="UP000011081"/>
    </source>
</evidence>
<comment type="subcellular location">
    <subcellularLocation>
        <location evidence="1">Nucleus</location>
        <location evidence="1">Nucleolus</location>
    </subcellularLocation>
</comment>
<dbReference type="GO" id="GO:0019843">
    <property type="term" value="F:rRNA binding"/>
    <property type="evidence" value="ECO:0007669"/>
    <property type="project" value="InterPro"/>
</dbReference>
<evidence type="ECO:0000256" key="6">
    <source>
        <dbReference type="ARBA" id="ARBA00023274"/>
    </source>
</evidence>
<evidence type="ECO:0000256" key="5">
    <source>
        <dbReference type="ARBA" id="ARBA00023242"/>
    </source>
</evidence>
<keyword evidence="6" id="KW-0687">Ribonucleoprotein</keyword>
<gene>
    <name evidence="8" type="ORF">VCUG_02169</name>
</gene>
<name>L2GRR2_VAVCU</name>
<dbReference type="GO" id="GO:0034457">
    <property type="term" value="C:Mpp10 complex"/>
    <property type="evidence" value="ECO:0007669"/>
    <property type="project" value="TreeGrafter"/>
</dbReference>
<comment type="similarity">
    <text evidence="2">Belongs to the universal ribosomal protein uS4 family.</text>
</comment>
<dbReference type="InterPro" id="IPR036986">
    <property type="entry name" value="S4_RNA-bd_sf"/>
</dbReference>
<keyword evidence="3" id="KW-0690">Ribosome biogenesis</keyword>
<evidence type="ECO:0000256" key="1">
    <source>
        <dbReference type="ARBA" id="ARBA00004604"/>
    </source>
</evidence>
<dbReference type="HOGENOM" id="CLU_097281_0_0_1"/>
<sequence>MELSCPTNALRVVTLPHLVHFSSHSHTLSIFLLTPTPCPFYFSHPSFNQPQMRQLKYHEQRLLRKTNFLEWRNTDTKNEHHYISRYYITRREDYYTYRKLARIIRTLAESIASMPDAQKEKYTTILVNRLYSHGLIANRKLVECAKIKIENFCERRLPVLLKRNRMIENLRDAVKFVEQGHVRVGNTRVNNCSVLVSRGMDNFIEWMDGSKLRRRIREFNDEVDDYEVS</sequence>
<organism evidence="8 9">
    <name type="scientific">Vavraia culicis (isolate floridensis)</name>
    <name type="common">Microsporidian parasite</name>
    <dbReference type="NCBI Taxonomy" id="948595"/>
    <lineage>
        <taxon>Eukaryota</taxon>
        <taxon>Fungi</taxon>
        <taxon>Fungi incertae sedis</taxon>
        <taxon>Microsporidia</taxon>
        <taxon>Pleistophoridae</taxon>
        <taxon>Vavraia</taxon>
    </lineage>
</organism>
<evidence type="ECO:0000259" key="7">
    <source>
        <dbReference type="SMART" id="SM01390"/>
    </source>
</evidence>